<reference evidence="3 4" key="1">
    <citation type="submission" date="2024-01" db="EMBL/GenBank/DDBJ databases">
        <title>Complete genome of Cladobotryum mycophilum ATHUM6906.</title>
        <authorList>
            <person name="Christinaki A.C."/>
            <person name="Myridakis A.I."/>
            <person name="Kouvelis V.N."/>
        </authorList>
    </citation>
    <scope>NUCLEOTIDE SEQUENCE [LARGE SCALE GENOMIC DNA]</scope>
    <source>
        <strain evidence="3 4">ATHUM6906</strain>
    </source>
</reference>
<keyword evidence="2" id="KW-1133">Transmembrane helix</keyword>
<comment type="caution">
    <text evidence="3">The sequence shown here is derived from an EMBL/GenBank/DDBJ whole genome shotgun (WGS) entry which is preliminary data.</text>
</comment>
<keyword evidence="4" id="KW-1185">Reference proteome</keyword>
<evidence type="ECO:0000256" key="2">
    <source>
        <dbReference type="SAM" id="Phobius"/>
    </source>
</evidence>
<accession>A0ABR0S832</accession>
<dbReference type="EMBL" id="JAVFKD010000016">
    <property type="protein sequence ID" value="KAK5988315.1"/>
    <property type="molecule type" value="Genomic_DNA"/>
</dbReference>
<name>A0ABR0S832_9HYPO</name>
<dbReference type="Proteomes" id="UP001338125">
    <property type="component" value="Unassembled WGS sequence"/>
</dbReference>
<evidence type="ECO:0000313" key="4">
    <source>
        <dbReference type="Proteomes" id="UP001338125"/>
    </source>
</evidence>
<keyword evidence="2" id="KW-0472">Membrane</keyword>
<keyword evidence="2" id="KW-0812">Transmembrane</keyword>
<gene>
    <name evidence="3" type="ORF">PT974_12465</name>
</gene>
<sequence>MHAAYEAGAGHPITHSYTTAPDATFSEWSPCTAASNRGPNIRKIYIECYAEGRPAPRNVSQLFAEFLNTDDRRIPDWRFSPGALPVSHKAHRNIFPVRICAQRTPQDGETAATEDEDYQDLKAILRDQVSGFFLNHNKKPLLLRLSTTDEDDTTATRYSGVELAKGFLGTRKEDDMIRSKFGWGEPICEVLFTVGAIGVAAYIVYVGIKKFNGKSAATDPSISSQESPPPIEPGQNKDEENIAKGSNNQAETTSGSVGNSRPYHLPLELPS</sequence>
<feature type="compositionally biased region" description="Polar residues" evidence="1">
    <location>
        <begin position="244"/>
        <end position="259"/>
    </location>
</feature>
<protein>
    <submittedName>
        <fullName evidence="3">Uncharacterized protein</fullName>
    </submittedName>
</protein>
<organism evidence="3 4">
    <name type="scientific">Cladobotryum mycophilum</name>
    <dbReference type="NCBI Taxonomy" id="491253"/>
    <lineage>
        <taxon>Eukaryota</taxon>
        <taxon>Fungi</taxon>
        <taxon>Dikarya</taxon>
        <taxon>Ascomycota</taxon>
        <taxon>Pezizomycotina</taxon>
        <taxon>Sordariomycetes</taxon>
        <taxon>Hypocreomycetidae</taxon>
        <taxon>Hypocreales</taxon>
        <taxon>Hypocreaceae</taxon>
        <taxon>Cladobotryum</taxon>
    </lineage>
</organism>
<proteinExistence type="predicted"/>
<evidence type="ECO:0000313" key="3">
    <source>
        <dbReference type="EMBL" id="KAK5988315.1"/>
    </source>
</evidence>
<feature type="transmembrane region" description="Helical" evidence="2">
    <location>
        <begin position="190"/>
        <end position="208"/>
    </location>
</feature>
<feature type="region of interest" description="Disordered" evidence="1">
    <location>
        <begin position="216"/>
        <end position="271"/>
    </location>
</feature>
<evidence type="ECO:0000256" key="1">
    <source>
        <dbReference type="SAM" id="MobiDB-lite"/>
    </source>
</evidence>